<keyword evidence="1" id="KW-0732">Signal</keyword>
<feature type="signal peptide" evidence="1">
    <location>
        <begin position="1"/>
        <end position="20"/>
    </location>
</feature>
<evidence type="ECO:0000256" key="1">
    <source>
        <dbReference type="SAM" id="SignalP"/>
    </source>
</evidence>
<dbReference type="EMBL" id="JANBPT010000708">
    <property type="protein sequence ID" value="KAJ1914048.1"/>
    <property type="molecule type" value="Genomic_DNA"/>
</dbReference>
<evidence type="ECO:0000313" key="2">
    <source>
        <dbReference type="EMBL" id="KAJ1914048.1"/>
    </source>
</evidence>
<keyword evidence="3" id="KW-1185">Reference proteome</keyword>
<reference evidence="2" key="1">
    <citation type="submission" date="2022-07" db="EMBL/GenBank/DDBJ databases">
        <title>Phylogenomic reconstructions and comparative analyses of Kickxellomycotina fungi.</title>
        <authorList>
            <person name="Reynolds N.K."/>
            <person name="Stajich J.E."/>
            <person name="Barry K."/>
            <person name="Grigoriev I.V."/>
            <person name="Crous P."/>
            <person name="Smith M.E."/>
        </authorList>
    </citation>
    <scope>NUCLEOTIDE SEQUENCE</scope>
    <source>
        <strain evidence="2">RSA 861</strain>
    </source>
</reference>
<accession>A0A9W8DR00</accession>
<comment type="caution">
    <text evidence="2">The sequence shown here is derived from an EMBL/GenBank/DDBJ whole genome shotgun (WGS) entry which is preliminary data.</text>
</comment>
<protein>
    <submittedName>
        <fullName evidence="2">Uncharacterized protein</fullName>
    </submittedName>
</protein>
<sequence length="230" mass="25689">MKPTFVAFLALIAALGTVHAAPVDNKKPKGLSLTLPASFDDECRTFQSTMSFAQKSPRAGSPIDHPNTLRLIKALACEKPSPELLTRTQELFAQFSYQDLKALTPKSVYNPHIGLGQVISDIPTVFQFRKMPNSQLLAEYPLVYAFKFGHLNIPILYSSMVYQSTQRKFSRQPEGHAILVDAMKTFAVASEAFNIKDDWMAILNRISSSDEDGDEEHYADWIEVAGNYRG</sequence>
<feature type="chain" id="PRO_5040837645" evidence="1">
    <location>
        <begin position="21"/>
        <end position="230"/>
    </location>
</feature>
<proteinExistence type="predicted"/>
<dbReference type="AlphaFoldDB" id="A0A9W8DR00"/>
<gene>
    <name evidence="2" type="ORF">IWQ60_008966</name>
</gene>
<dbReference type="Proteomes" id="UP001150569">
    <property type="component" value="Unassembled WGS sequence"/>
</dbReference>
<name>A0A9W8DR00_9FUNG</name>
<evidence type="ECO:0000313" key="3">
    <source>
        <dbReference type="Proteomes" id="UP001150569"/>
    </source>
</evidence>
<organism evidence="2 3">
    <name type="scientific">Tieghemiomyces parasiticus</name>
    <dbReference type="NCBI Taxonomy" id="78921"/>
    <lineage>
        <taxon>Eukaryota</taxon>
        <taxon>Fungi</taxon>
        <taxon>Fungi incertae sedis</taxon>
        <taxon>Zoopagomycota</taxon>
        <taxon>Kickxellomycotina</taxon>
        <taxon>Dimargaritomycetes</taxon>
        <taxon>Dimargaritales</taxon>
        <taxon>Dimargaritaceae</taxon>
        <taxon>Tieghemiomyces</taxon>
    </lineage>
</organism>